<protein>
    <submittedName>
        <fullName evidence="1">Uncharacterized protein</fullName>
    </submittedName>
</protein>
<gene>
    <name evidence="1" type="ORF">L228DRAFT_244769</name>
</gene>
<dbReference type="EMBL" id="KV407455">
    <property type="protein sequence ID" value="KZF25837.1"/>
    <property type="molecule type" value="Genomic_DNA"/>
</dbReference>
<dbReference type="InParanoid" id="A0A161THT1"/>
<dbReference type="AlphaFoldDB" id="A0A161THT1"/>
<accession>A0A161THT1</accession>
<feature type="non-terminal residue" evidence="1">
    <location>
        <position position="124"/>
    </location>
</feature>
<dbReference type="GeneID" id="28897143"/>
<sequence>MYTTLVSREIVNQNLHWEDLVELIIMQAYLRTVAVPVDQMNPNWGSRMKSNCPINNHQVKELSTLFMDTSCTANNFARMVGLPLPEVLEKHKMGGYRFRAKLSYFPTGNTTGQDIALYTGQHHH</sequence>
<reference evidence="1 2" key="1">
    <citation type="journal article" date="2016" name="Fungal Biol.">
        <title>The genome of Xylona heveae provides a window into fungal endophytism.</title>
        <authorList>
            <person name="Gazis R."/>
            <person name="Kuo A."/>
            <person name="Riley R."/>
            <person name="LaButti K."/>
            <person name="Lipzen A."/>
            <person name="Lin J."/>
            <person name="Amirebrahimi M."/>
            <person name="Hesse C.N."/>
            <person name="Spatafora J.W."/>
            <person name="Henrissat B."/>
            <person name="Hainaut M."/>
            <person name="Grigoriev I.V."/>
            <person name="Hibbett D.S."/>
        </authorList>
    </citation>
    <scope>NUCLEOTIDE SEQUENCE [LARGE SCALE GENOMIC DNA]</scope>
    <source>
        <strain evidence="1 2">TC161</strain>
    </source>
</reference>
<name>A0A161THT1_XYLHT</name>
<dbReference type="RefSeq" id="XP_018191392.1">
    <property type="nucleotide sequence ID" value="XM_018332006.1"/>
</dbReference>
<organism evidence="1 2">
    <name type="scientific">Xylona heveae (strain CBS 132557 / TC161)</name>
    <dbReference type="NCBI Taxonomy" id="1328760"/>
    <lineage>
        <taxon>Eukaryota</taxon>
        <taxon>Fungi</taxon>
        <taxon>Dikarya</taxon>
        <taxon>Ascomycota</taxon>
        <taxon>Pezizomycotina</taxon>
        <taxon>Xylonomycetes</taxon>
        <taxon>Xylonales</taxon>
        <taxon>Xylonaceae</taxon>
        <taxon>Xylona</taxon>
    </lineage>
</organism>
<evidence type="ECO:0000313" key="2">
    <source>
        <dbReference type="Proteomes" id="UP000076632"/>
    </source>
</evidence>
<evidence type="ECO:0000313" key="1">
    <source>
        <dbReference type="EMBL" id="KZF25837.1"/>
    </source>
</evidence>
<proteinExistence type="predicted"/>
<dbReference type="Proteomes" id="UP000076632">
    <property type="component" value="Unassembled WGS sequence"/>
</dbReference>
<keyword evidence="2" id="KW-1185">Reference proteome</keyword>